<dbReference type="OrthoDB" id="6509975at2759"/>
<dbReference type="PROSITE" id="PS00616">
    <property type="entry name" value="HIS_ACID_PHOSPHAT_1"/>
    <property type="match status" value="1"/>
</dbReference>
<dbReference type="PANTHER" id="PTHR20963">
    <property type="entry name" value="MULTIPLE INOSITOL POLYPHOSPHATE PHOSPHATASE-RELATED"/>
    <property type="match status" value="1"/>
</dbReference>
<dbReference type="Pfam" id="PF00328">
    <property type="entry name" value="His_Phos_2"/>
    <property type="match status" value="1"/>
</dbReference>
<feature type="signal peptide" evidence="4">
    <location>
        <begin position="1"/>
        <end position="26"/>
    </location>
</feature>
<accession>A0A6A5UC30</accession>
<dbReference type="AlphaFoldDB" id="A0A6A5UC30"/>
<keyword evidence="4" id="KW-0732">Signal</keyword>
<feature type="chain" id="PRO_5025518722" description="3-phytase" evidence="4">
    <location>
        <begin position="27"/>
        <end position="527"/>
    </location>
</feature>
<dbReference type="InterPro" id="IPR029033">
    <property type="entry name" value="His_PPase_superfam"/>
</dbReference>
<dbReference type="SUPFAM" id="SSF53254">
    <property type="entry name" value="Phosphoglycerate mutase-like"/>
    <property type="match status" value="1"/>
</dbReference>
<proteinExistence type="inferred from homology"/>
<dbReference type="GO" id="GO:0009277">
    <property type="term" value="C:fungal-type cell wall"/>
    <property type="evidence" value="ECO:0007669"/>
    <property type="project" value="TreeGrafter"/>
</dbReference>
<keyword evidence="3" id="KW-0378">Hydrolase</keyword>
<dbReference type="Proteomes" id="UP000800035">
    <property type="component" value="Unassembled WGS sequence"/>
</dbReference>
<comment type="similarity">
    <text evidence="1">Belongs to the histidine acid phosphatase family.</text>
</comment>
<dbReference type="EC" id="3.1.3.8" evidence="2"/>
<dbReference type="CDD" id="cd07061">
    <property type="entry name" value="HP_HAP_like"/>
    <property type="match status" value="1"/>
</dbReference>
<dbReference type="InterPro" id="IPR000560">
    <property type="entry name" value="His_Pase_clade-2"/>
</dbReference>
<evidence type="ECO:0000256" key="3">
    <source>
        <dbReference type="ARBA" id="ARBA00022801"/>
    </source>
</evidence>
<evidence type="ECO:0000313" key="6">
    <source>
        <dbReference type="Proteomes" id="UP000800035"/>
    </source>
</evidence>
<evidence type="ECO:0000256" key="2">
    <source>
        <dbReference type="ARBA" id="ARBA00012632"/>
    </source>
</evidence>
<keyword evidence="6" id="KW-1185">Reference proteome</keyword>
<dbReference type="PANTHER" id="PTHR20963:SF18">
    <property type="entry name" value="ACID PHOSPHATASE PHO11-RELATED"/>
    <property type="match status" value="1"/>
</dbReference>
<dbReference type="GO" id="GO:0003993">
    <property type="term" value="F:acid phosphatase activity"/>
    <property type="evidence" value="ECO:0007669"/>
    <property type="project" value="TreeGrafter"/>
</dbReference>
<dbReference type="GO" id="GO:0016158">
    <property type="term" value="F:inositol hexakisphosphate 3-phosphatase activity"/>
    <property type="evidence" value="ECO:0007669"/>
    <property type="project" value="UniProtKB-EC"/>
</dbReference>
<dbReference type="EMBL" id="ML976978">
    <property type="protein sequence ID" value="KAF1962733.1"/>
    <property type="molecule type" value="Genomic_DNA"/>
</dbReference>
<dbReference type="InterPro" id="IPR033379">
    <property type="entry name" value="Acid_Pase_AS"/>
</dbReference>
<dbReference type="Gene3D" id="3.40.50.1240">
    <property type="entry name" value="Phosphoglycerate mutase-like"/>
    <property type="match status" value="1"/>
</dbReference>
<protein>
    <recommendedName>
        <fullName evidence="2">3-phytase</fullName>
        <ecNumber evidence="2">3.1.3.8</ecNumber>
    </recommendedName>
</protein>
<gene>
    <name evidence="5" type="ORF">CC80DRAFT_433902</name>
</gene>
<reference evidence="5" key="1">
    <citation type="journal article" date="2020" name="Stud. Mycol.">
        <title>101 Dothideomycetes genomes: a test case for predicting lifestyles and emergence of pathogens.</title>
        <authorList>
            <person name="Haridas S."/>
            <person name="Albert R."/>
            <person name="Binder M."/>
            <person name="Bloem J."/>
            <person name="Labutti K."/>
            <person name="Salamov A."/>
            <person name="Andreopoulos B."/>
            <person name="Baker S."/>
            <person name="Barry K."/>
            <person name="Bills G."/>
            <person name="Bluhm B."/>
            <person name="Cannon C."/>
            <person name="Castanera R."/>
            <person name="Culley D."/>
            <person name="Daum C."/>
            <person name="Ezra D."/>
            <person name="Gonzalez J."/>
            <person name="Henrissat B."/>
            <person name="Kuo A."/>
            <person name="Liang C."/>
            <person name="Lipzen A."/>
            <person name="Lutzoni F."/>
            <person name="Magnuson J."/>
            <person name="Mondo S."/>
            <person name="Nolan M."/>
            <person name="Ohm R."/>
            <person name="Pangilinan J."/>
            <person name="Park H.-J."/>
            <person name="Ramirez L."/>
            <person name="Alfaro M."/>
            <person name="Sun H."/>
            <person name="Tritt A."/>
            <person name="Yoshinaga Y."/>
            <person name="Zwiers L.-H."/>
            <person name="Turgeon B."/>
            <person name="Goodwin S."/>
            <person name="Spatafora J."/>
            <person name="Crous P."/>
            <person name="Grigoriev I."/>
        </authorList>
    </citation>
    <scope>NUCLEOTIDE SEQUENCE</scope>
    <source>
        <strain evidence="5">CBS 675.92</strain>
    </source>
</reference>
<evidence type="ECO:0000313" key="5">
    <source>
        <dbReference type="EMBL" id="KAF1962733.1"/>
    </source>
</evidence>
<evidence type="ECO:0000256" key="1">
    <source>
        <dbReference type="ARBA" id="ARBA00005375"/>
    </source>
</evidence>
<name>A0A6A5UC30_9PLEO</name>
<evidence type="ECO:0000256" key="4">
    <source>
        <dbReference type="SAM" id="SignalP"/>
    </source>
</evidence>
<organism evidence="5 6">
    <name type="scientific">Byssothecium circinans</name>
    <dbReference type="NCBI Taxonomy" id="147558"/>
    <lineage>
        <taxon>Eukaryota</taxon>
        <taxon>Fungi</taxon>
        <taxon>Dikarya</taxon>
        <taxon>Ascomycota</taxon>
        <taxon>Pezizomycotina</taxon>
        <taxon>Dothideomycetes</taxon>
        <taxon>Pleosporomycetidae</taxon>
        <taxon>Pleosporales</taxon>
        <taxon>Massarineae</taxon>
        <taxon>Massarinaceae</taxon>
        <taxon>Byssothecium</taxon>
    </lineage>
</organism>
<sequence>MRSLVRSPVAWTIVAVTAILVGLWQTQPSRSCSSACTQPDTSQSSNCPSHTGYFEYECAGKPHQASWAAWHHPGLVGAAKSSGSSSERAGIVTKDWNILYHLGGCGPWVEKSVAVVEGGIAPPDGCEVEQVHMLARHGERYPTKGPGQRMKALVERMKNSGIVFKDELAFFNNWDLFWNDDSQLEQLTNTGPFAGTLGAFTTGVRLRTRYHRLLALAHSQFPVVKYWASDSPRVIDTARYFGAGFFGHDWQKTVSLQIISEAQSMGADTLTPGDTCLSYYHDNVTGHDNGYKMMHQYRSTYLRPIQKRLLQRHRDIEFSENDIYAMQEMCGFETTVRGGSHWCNVFTQEEFLGFEYARDILHYYRAGPGTKYAAVMGWLWLNATMNLMLEGPTAGPLFLSFVHDGDIAPVLTALDIINDAEHLPITHIKRDRKWRKSQVSPMGGRTIFEVLSCNTKGESTPSKFVRLNINDGITMLPDCNNGPGRSCPLQDFALRTKRKGEEAGDFREKCGLSEDAPDRITFLHQHQ</sequence>